<feature type="binding site" evidence="7">
    <location>
        <position position="56"/>
    </location>
    <ligand>
        <name>Zn(2+)</name>
        <dbReference type="ChEBI" id="CHEBI:29105"/>
        <label>1</label>
    </ligand>
</feature>
<feature type="binding site" evidence="7">
    <location>
        <position position="109"/>
    </location>
    <ligand>
        <name>Zn(2+)</name>
        <dbReference type="ChEBI" id="CHEBI:29105"/>
        <label>1</label>
    </ligand>
</feature>
<dbReference type="InterPro" id="IPR032282">
    <property type="entry name" value="HAGH_C"/>
</dbReference>
<dbReference type="InterPro" id="IPR035680">
    <property type="entry name" value="Clx_II_MBL"/>
</dbReference>
<dbReference type="InterPro" id="IPR036866">
    <property type="entry name" value="RibonucZ/Hydroxyglut_hydro"/>
</dbReference>
<dbReference type="UniPathway" id="UPA00619">
    <property type="reaction ID" value="UER00676"/>
</dbReference>
<feature type="binding site" evidence="7">
    <location>
        <position position="59"/>
    </location>
    <ligand>
        <name>Zn(2+)</name>
        <dbReference type="ChEBI" id="CHEBI:29105"/>
        <label>2</label>
    </ligand>
</feature>
<evidence type="ECO:0000256" key="7">
    <source>
        <dbReference type="HAMAP-Rule" id="MF_01374"/>
    </source>
</evidence>
<evidence type="ECO:0000256" key="4">
    <source>
        <dbReference type="ARBA" id="ARBA00022723"/>
    </source>
</evidence>
<proteinExistence type="inferred from homology"/>
<dbReference type="HAMAP" id="MF_01374">
    <property type="entry name" value="Glyoxalase_2"/>
    <property type="match status" value="1"/>
</dbReference>
<accession>A0A318V342</accession>
<evidence type="ECO:0000313" key="10">
    <source>
        <dbReference type="EMBL" id="PYF83266.1"/>
    </source>
</evidence>
<comment type="subunit">
    <text evidence="7">Monomer.</text>
</comment>
<keyword evidence="5 7" id="KW-0378">Hydrolase</keyword>
<comment type="cofactor">
    <cofactor evidence="7">
        <name>Zn(2+)</name>
        <dbReference type="ChEBI" id="CHEBI:29105"/>
    </cofactor>
    <text evidence="7">Binds 2 Zn(2+) ions per subunit.</text>
</comment>
<dbReference type="RefSeq" id="WP_110573526.1">
    <property type="nucleotide sequence ID" value="NZ_QKLW01000002.1"/>
</dbReference>
<dbReference type="SUPFAM" id="SSF56281">
    <property type="entry name" value="Metallo-hydrolase/oxidoreductase"/>
    <property type="match status" value="1"/>
</dbReference>
<feature type="binding site" evidence="7">
    <location>
        <position position="58"/>
    </location>
    <ligand>
        <name>Zn(2+)</name>
        <dbReference type="ChEBI" id="CHEBI:29105"/>
        <label>2</label>
    </ligand>
</feature>
<evidence type="ECO:0000256" key="1">
    <source>
        <dbReference type="ARBA" id="ARBA00001623"/>
    </source>
</evidence>
<sequence>MTIFPLPAFQDNYIWIIQDKDSSRIWAVDPGDAEVVLTYCNKHNMSLVGILITHHHKDHTGGVAELKKQFNCPVYGPSHLTELVTHPIAEGDTIDVFSASFRVLATPGHTLDHLCYFSDNQDPLLFSGDTLFKGGCGRIMEGTPEQMLKAMERISSLPDNTIIYATHEYTLANYRFALSLEPDNPDLIQSNNNGQKQRSNNEVTLPTTLSLEKKTNPFLRTHITSLKNQAAQQLKEKPATDSVAAFSQVRRAKDSFS</sequence>
<gene>
    <name evidence="7" type="primary">gloB</name>
    <name evidence="10" type="ORF">DFP75_102362</name>
</gene>
<comment type="caution">
    <text evidence="10">The sequence shown here is derived from an EMBL/GenBank/DDBJ whole genome shotgun (WGS) entry which is preliminary data.</text>
</comment>
<feature type="region of interest" description="Disordered" evidence="8">
    <location>
        <begin position="186"/>
        <end position="207"/>
    </location>
</feature>
<dbReference type="GO" id="GO:0019243">
    <property type="term" value="P:methylglyoxal catabolic process to D-lactate via S-lactoyl-glutathione"/>
    <property type="evidence" value="ECO:0007669"/>
    <property type="project" value="UniProtKB-UniRule"/>
</dbReference>
<dbReference type="NCBIfam" id="TIGR03413">
    <property type="entry name" value="GSH_gloB"/>
    <property type="match status" value="1"/>
</dbReference>
<organism evidence="10 11">
    <name type="scientific">Marinomonas alcarazii</name>
    <dbReference type="NCBI Taxonomy" id="491949"/>
    <lineage>
        <taxon>Bacteria</taxon>
        <taxon>Pseudomonadati</taxon>
        <taxon>Pseudomonadota</taxon>
        <taxon>Gammaproteobacteria</taxon>
        <taxon>Oceanospirillales</taxon>
        <taxon>Oceanospirillaceae</taxon>
        <taxon>Marinomonas</taxon>
    </lineage>
</organism>
<feature type="domain" description="Metallo-beta-lactamase" evidence="9">
    <location>
        <begin position="11"/>
        <end position="167"/>
    </location>
</feature>
<name>A0A318V342_9GAMM</name>
<evidence type="ECO:0000256" key="5">
    <source>
        <dbReference type="ARBA" id="ARBA00022801"/>
    </source>
</evidence>
<comment type="catalytic activity">
    <reaction evidence="1 7">
        <text>an S-(2-hydroxyacyl)glutathione + H2O = a 2-hydroxy carboxylate + glutathione + H(+)</text>
        <dbReference type="Rhea" id="RHEA:21864"/>
        <dbReference type="ChEBI" id="CHEBI:15377"/>
        <dbReference type="ChEBI" id="CHEBI:15378"/>
        <dbReference type="ChEBI" id="CHEBI:57925"/>
        <dbReference type="ChEBI" id="CHEBI:58896"/>
        <dbReference type="ChEBI" id="CHEBI:71261"/>
        <dbReference type="EC" id="3.1.2.6"/>
    </reaction>
</comment>
<dbReference type="InterPro" id="IPR017782">
    <property type="entry name" value="Hydroxyacylglutathione_Hdrlase"/>
</dbReference>
<comment type="similarity">
    <text evidence="3 7">Belongs to the metallo-beta-lactamase superfamily. Glyoxalase II family.</text>
</comment>
<dbReference type="PANTHER" id="PTHR43705:SF1">
    <property type="entry name" value="HYDROXYACYLGLUTATHIONE HYDROLASE GLOB"/>
    <property type="match status" value="1"/>
</dbReference>
<dbReference type="Gene3D" id="3.60.15.10">
    <property type="entry name" value="Ribonuclease Z/Hydroxyacylglutathione hydrolase-like"/>
    <property type="match status" value="1"/>
</dbReference>
<feature type="binding site" evidence="7">
    <location>
        <position position="54"/>
    </location>
    <ligand>
        <name>Zn(2+)</name>
        <dbReference type="ChEBI" id="CHEBI:29105"/>
        <label>1</label>
    </ligand>
</feature>
<evidence type="ECO:0000256" key="8">
    <source>
        <dbReference type="SAM" id="MobiDB-lite"/>
    </source>
</evidence>
<dbReference type="InterPro" id="IPR001279">
    <property type="entry name" value="Metallo-B-lactamas"/>
</dbReference>
<evidence type="ECO:0000256" key="6">
    <source>
        <dbReference type="ARBA" id="ARBA00022833"/>
    </source>
</evidence>
<keyword evidence="11" id="KW-1185">Reference proteome</keyword>
<feature type="compositionally biased region" description="Polar residues" evidence="8">
    <location>
        <begin position="187"/>
        <end position="207"/>
    </location>
</feature>
<dbReference type="SMART" id="SM00849">
    <property type="entry name" value="Lactamase_B"/>
    <property type="match status" value="1"/>
</dbReference>
<feature type="binding site" evidence="7">
    <location>
        <position position="129"/>
    </location>
    <ligand>
        <name>Zn(2+)</name>
        <dbReference type="ChEBI" id="CHEBI:29105"/>
        <label>1</label>
    </ligand>
</feature>
<evidence type="ECO:0000259" key="9">
    <source>
        <dbReference type="SMART" id="SM00849"/>
    </source>
</evidence>
<feature type="binding site" evidence="7">
    <location>
        <position position="129"/>
    </location>
    <ligand>
        <name>Zn(2+)</name>
        <dbReference type="ChEBI" id="CHEBI:29105"/>
        <label>2</label>
    </ligand>
</feature>
<keyword evidence="6 7" id="KW-0862">Zinc</keyword>
<protein>
    <recommendedName>
        <fullName evidence="7">Hydroxyacylglutathione hydrolase</fullName>
        <ecNumber evidence="7">3.1.2.6</ecNumber>
    </recommendedName>
    <alternativeName>
        <fullName evidence="7">Glyoxalase II</fullName>
        <shortName evidence="7">Glx II</shortName>
    </alternativeName>
</protein>
<dbReference type="GO" id="GO:0004416">
    <property type="term" value="F:hydroxyacylglutathione hydrolase activity"/>
    <property type="evidence" value="ECO:0007669"/>
    <property type="project" value="UniProtKB-UniRule"/>
</dbReference>
<feature type="binding site" evidence="7">
    <location>
        <position position="167"/>
    </location>
    <ligand>
        <name>Zn(2+)</name>
        <dbReference type="ChEBI" id="CHEBI:29105"/>
        <label>2</label>
    </ligand>
</feature>
<dbReference type="PIRSF" id="PIRSF005457">
    <property type="entry name" value="Glx"/>
    <property type="match status" value="1"/>
</dbReference>
<evidence type="ECO:0000256" key="2">
    <source>
        <dbReference type="ARBA" id="ARBA00004963"/>
    </source>
</evidence>
<dbReference type="AlphaFoldDB" id="A0A318V342"/>
<dbReference type="Pfam" id="PF16123">
    <property type="entry name" value="HAGH_C"/>
    <property type="match status" value="1"/>
</dbReference>
<evidence type="ECO:0000256" key="3">
    <source>
        <dbReference type="ARBA" id="ARBA00006759"/>
    </source>
</evidence>
<dbReference type="CDD" id="cd07723">
    <property type="entry name" value="hydroxyacylglutathione_hydrolase_MBL-fold"/>
    <property type="match status" value="1"/>
</dbReference>
<evidence type="ECO:0000313" key="11">
    <source>
        <dbReference type="Proteomes" id="UP000247551"/>
    </source>
</evidence>
<dbReference type="EC" id="3.1.2.6" evidence="7"/>
<comment type="function">
    <text evidence="7">Thiolesterase that catalyzes the hydrolysis of S-D-lactoyl-glutathione to form glutathione and D-lactic acid.</text>
</comment>
<dbReference type="InterPro" id="IPR050110">
    <property type="entry name" value="Glyoxalase_II_hydrolase"/>
</dbReference>
<dbReference type="Proteomes" id="UP000247551">
    <property type="component" value="Unassembled WGS sequence"/>
</dbReference>
<comment type="pathway">
    <text evidence="2 7">Secondary metabolite metabolism; methylglyoxal degradation; (R)-lactate from methylglyoxal: step 2/2.</text>
</comment>
<dbReference type="GO" id="GO:0046872">
    <property type="term" value="F:metal ion binding"/>
    <property type="evidence" value="ECO:0007669"/>
    <property type="project" value="UniProtKB-KW"/>
</dbReference>
<dbReference type="EMBL" id="QKLW01000002">
    <property type="protein sequence ID" value="PYF83266.1"/>
    <property type="molecule type" value="Genomic_DNA"/>
</dbReference>
<reference evidence="10 11" key="1">
    <citation type="submission" date="2018-06" db="EMBL/GenBank/DDBJ databases">
        <title>Genomic Encyclopedia of Type Strains, Phase III (KMG-III): the genomes of soil and plant-associated and newly described type strains.</title>
        <authorList>
            <person name="Whitman W."/>
        </authorList>
    </citation>
    <scope>NUCLEOTIDE SEQUENCE [LARGE SCALE GENOMIC DNA]</scope>
    <source>
        <strain evidence="10 11">CECT 7730</strain>
    </source>
</reference>
<dbReference type="Pfam" id="PF00753">
    <property type="entry name" value="Lactamase_B"/>
    <property type="match status" value="1"/>
</dbReference>
<dbReference type="PANTHER" id="PTHR43705">
    <property type="entry name" value="HYDROXYACYLGLUTATHIONE HYDROLASE"/>
    <property type="match status" value="1"/>
</dbReference>
<keyword evidence="4 7" id="KW-0479">Metal-binding</keyword>